<reference evidence="1 2" key="1">
    <citation type="submission" date="2020-08" db="EMBL/GenBank/DDBJ databases">
        <title>Genomic Encyclopedia of Type Strains, Phase IV (KMG-IV): sequencing the most valuable type-strain genomes for metagenomic binning, comparative biology and taxonomic classification.</title>
        <authorList>
            <person name="Goeker M."/>
        </authorList>
    </citation>
    <scope>NUCLEOTIDE SEQUENCE [LARGE SCALE GENOMIC DNA]</scope>
    <source>
        <strain evidence="1 2">DSM 29568</strain>
    </source>
</reference>
<keyword evidence="2" id="KW-1185">Reference proteome</keyword>
<accession>A0A840EYM7</accession>
<name>A0A840EYM7_9FLAO</name>
<comment type="caution">
    <text evidence="1">The sequence shown here is derived from an EMBL/GenBank/DDBJ whole genome shotgun (WGS) entry which is preliminary data.</text>
</comment>
<dbReference type="RefSeq" id="WP_183478253.1">
    <property type="nucleotide sequence ID" value="NZ_JACIFO010000012.1"/>
</dbReference>
<dbReference type="Proteomes" id="UP000553034">
    <property type="component" value="Unassembled WGS sequence"/>
</dbReference>
<dbReference type="AlphaFoldDB" id="A0A840EYM7"/>
<sequence length="251" mass="27046">MAEQLGIIKLRGTIGGISFYKTSDGYLAREKGGVSAKRIATDAAFQRTRENNAEFATAGKAGKLIRTAIQVLLQNAKDKRCVGRLTRNLLGVVKTDSSNARGARKVQDGNMQLLKGFEFNQNGKLGATLFTPFECTLDRTAGTLSLQLASYQSAVRISAPQGTTHYRLNFAGASLDFEQSNFNLGMEQTSILPHSTTEQAASTLTATVEADSVLPVIGVLGVEFFQEVNAEMYPLKNGAYNTLAVVLVDQV</sequence>
<evidence type="ECO:0000313" key="1">
    <source>
        <dbReference type="EMBL" id="MBB4119917.1"/>
    </source>
</evidence>
<organism evidence="1 2">
    <name type="scientific">Mesonia hippocampi</name>
    <dbReference type="NCBI Taxonomy" id="1628250"/>
    <lineage>
        <taxon>Bacteria</taxon>
        <taxon>Pseudomonadati</taxon>
        <taxon>Bacteroidota</taxon>
        <taxon>Flavobacteriia</taxon>
        <taxon>Flavobacteriales</taxon>
        <taxon>Flavobacteriaceae</taxon>
        <taxon>Mesonia</taxon>
    </lineage>
</organism>
<evidence type="ECO:0000313" key="2">
    <source>
        <dbReference type="Proteomes" id="UP000553034"/>
    </source>
</evidence>
<gene>
    <name evidence="1" type="ORF">GGR32_002229</name>
</gene>
<dbReference type="EMBL" id="JACIFO010000012">
    <property type="protein sequence ID" value="MBB4119917.1"/>
    <property type="molecule type" value="Genomic_DNA"/>
</dbReference>
<proteinExistence type="predicted"/>
<protein>
    <submittedName>
        <fullName evidence="1">Uncharacterized protein</fullName>
    </submittedName>
</protein>